<dbReference type="AlphaFoldDB" id="F0W1D0"/>
<evidence type="ECO:0000313" key="1">
    <source>
        <dbReference type="EMBL" id="CCA14858.1"/>
    </source>
</evidence>
<reference evidence="1" key="2">
    <citation type="submission" date="2011-02" db="EMBL/GenBank/DDBJ databases">
        <authorList>
            <person name="MacLean D."/>
        </authorList>
    </citation>
    <scope>NUCLEOTIDE SEQUENCE</scope>
</reference>
<organism evidence="1">
    <name type="scientific">Albugo laibachii Nc14</name>
    <dbReference type="NCBI Taxonomy" id="890382"/>
    <lineage>
        <taxon>Eukaryota</taxon>
        <taxon>Sar</taxon>
        <taxon>Stramenopiles</taxon>
        <taxon>Oomycota</taxon>
        <taxon>Peronosporomycetes</taxon>
        <taxon>Albuginales</taxon>
        <taxon>Albuginaceae</taxon>
        <taxon>Albugo</taxon>
    </lineage>
</organism>
<dbReference type="HOGENOM" id="CLU_676886_0_0_1"/>
<reference evidence="1" key="1">
    <citation type="journal article" date="2011" name="PLoS Biol.">
        <title>Gene gain and loss during evolution of obligate parasitism in the white rust pathogen of Arabidopsis thaliana.</title>
        <authorList>
            <person name="Kemen E."/>
            <person name="Gardiner A."/>
            <person name="Schultz-Larsen T."/>
            <person name="Kemen A.C."/>
            <person name="Balmuth A.L."/>
            <person name="Robert-Seilaniantz A."/>
            <person name="Bailey K."/>
            <person name="Holub E."/>
            <person name="Studholme D.J."/>
            <person name="Maclean D."/>
            <person name="Jones J.D."/>
        </authorList>
    </citation>
    <scope>NUCLEOTIDE SEQUENCE</scope>
</reference>
<accession>F0W1D0</accession>
<gene>
    <name evidence="1" type="primary">AlNc14C6G899</name>
    <name evidence="1" type="ORF">ALNC14_010010</name>
</gene>
<sequence length="407" mass="45675">MKDLLKTAAAIQLGIFAAYQHLVGAEYMNVISTSRDKHNNISPGGLRVQIEPSLEFSNDGGLITSINNNDLYTVRLLIEGGEEVKAVSFVRSCYETIAEHSVGLLRKLGCLPIPDFGSDHPNVQRTTASAASEHSGVLRGGDEHVGSSVMANDAQEIHHADGRSCGTTNQADIPISFLHRWLENIREDLVGVESYGCASLSKASVMDTMTYMKKNEGIYSFEKTKDGCKLHFKSLKEGKHDFTSTSNEWTLQLKFDTYEMPSVKVRLDFSEEAIRVPKKMYQELTENLLVLGFHDCGPYHNTRIQGKCYKIPWLKKKPLTTARPLTLQLKFDFDNVVEVYPGNYIIENEDIIEKKDIIKEEDKKVCTVHMEETPGETIVLGSMFLNTRNVLIINKDGKKKYTFLTPA</sequence>
<dbReference type="EMBL" id="FR824051">
    <property type="protein sequence ID" value="CCA14858.1"/>
    <property type="molecule type" value="Genomic_DNA"/>
</dbReference>
<protein>
    <submittedName>
        <fullName evidence="1">AlNc14C6G899 protein</fullName>
    </submittedName>
</protein>
<proteinExistence type="predicted"/>
<name>F0W1D0_9STRA</name>